<reference evidence="1" key="1">
    <citation type="submission" date="2022-05" db="EMBL/GenBank/DDBJ databases">
        <title>Expanded diversity of anoxic marine methylotrophy in a Black Sea sulfate reducing microorganism.</title>
        <authorList>
            <person name="Fischer P.Q."/>
            <person name="Stams A.J.M."/>
            <person name="Villanueva L."/>
            <person name="Sousa D.Z."/>
        </authorList>
    </citation>
    <scope>NUCLEOTIDE SEQUENCE</scope>
    <source>
        <strain evidence="1">P130</strain>
    </source>
</reference>
<sequence>MMTVFIAKCRSGLTKKKIVIPEDIIDRFFYVLTPMLDQENIERVAIGREIYVDYLTYYKASIQEFFYDMFIKKKGWVRPDLLAAITETGKKIENTDPGDIHVMFAAVEHNCDLLATYNVDDFPNVFCGVEVVRPDRYYDYLISIANDE</sequence>
<evidence type="ECO:0000313" key="2">
    <source>
        <dbReference type="Proteomes" id="UP001176021"/>
    </source>
</evidence>
<comment type="caution">
    <text evidence="1">The sequence shown here is derived from an EMBL/GenBank/DDBJ whole genome shotgun (WGS) entry which is preliminary data.</text>
</comment>
<dbReference type="Proteomes" id="UP001176021">
    <property type="component" value="Unassembled WGS sequence"/>
</dbReference>
<protein>
    <recommendedName>
        <fullName evidence="3">PIN domain-containing protein</fullName>
    </recommendedName>
</protein>
<keyword evidence="2" id="KW-1185">Reference proteome</keyword>
<name>A0ABT8QWI3_9FIRM</name>
<gene>
    <name evidence="1" type="ORF">M8H41_19080</name>
</gene>
<evidence type="ECO:0008006" key="3">
    <source>
        <dbReference type="Google" id="ProtNLM"/>
    </source>
</evidence>
<dbReference type="EMBL" id="JAMJEV010000018">
    <property type="protein sequence ID" value="MDO0824939.1"/>
    <property type="molecule type" value="Genomic_DNA"/>
</dbReference>
<accession>A0ABT8QWI3</accession>
<organism evidence="1 2">
    <name type="scientific">Desulfosporosinus nitroreducens</name>
    <dbReference type="NCBI Taxonomy" id="2018668"/>
    <lineage>
        <taxon>Bacteria</taxon>
        <taxon>Bacillati</taxon>
        <taxon>Bacillota</taxon>
        <taxon>Clostridia</taxon>
        <taxon>Eubacteriales</taxon>
        <taxon>Desulfitobacteriaceae</taxon>
        <taxon>Desulfosporosinus</taxon>
    </lineage>
</organism>
<evidence type="ECO:0000313" key="1">
    <source>
        <dbReference type="EMBL" id="MDO0824939.1"/>
    </source>
</evidence>
<proteinExistence type="predicted"/>
<dbReference type="RefSeq" id="WP_302049674.1">
    <property type="nucleotide sequence ID" value="NZ_JAMJEV010000018.1"/>
</dbReference>